<feature type="region of interest" description="Disordered" evidence="1">
    <location>
        <begin position="1"/>
        <end position="46"/>
    </location>
</feature>
<dbReference type="AlphaFoldDB" id="A0A8S2RC71"/>
<evidence type="ECO:0000256" key="1">
    <source>
        <dbReference type="SAM" id="MobiDB-lite"/>
    </source>
</evidence>
<evidence type="ECO:0000313" key="3">
    <source>
        <dbReference type="Proteomes" id="UP000681720"/>
    </source>
</evidence>
<proteinExistence type="predicted"/>
<name>A0A8S2RC71_9BILA</name>
<accession>A0A8S2RC71</accession>
<dbReference type="EMBL" id="CAJOBJ010010544">
    <property type="protein sequence ID" value="CAF4154533.1"/>
    <property type="molecule type" value="Genomic_DNA"/>
</dbReference>
<feature type="compositionally biased region" description="Low complexity" evidence="1">
    <location>
        <begin position="35"/>
        <end position="46"/>
    </location>
</feature>
<reference evidence="2" key="1">
    <citation type="submission" date="2021-02" db="EMBL/GenBank/DDBJ databases">
        <authorList>
            <person name="Nowell W R."/>
        </authorList>
    </citation>
    <scope>NUCLEOTIDE SEQUENCE</scope>
</reference>
<feature type="non-terminal residue" evidence="2">
    <location>
        <position position="1"/>
    </location>
</feature>
<organism evidence="2 3">
    <name type="scientific">Rotaria magnacalcarata</name>
    <dbReference type="NCBI Taxonomy" id="392030"/>
    <lineage>
        <taxon>Eukaryota</taxon>
        <taxon>Metazoa</taxon>
        <taxon>Spiralia</taxon>
        <taxon>Gnathifera</taxon>
        <taxon>Rotifera</taxon>
        <taxon>Eurotatoria</taxon>
        <taxon>Bdelloidea</taxon>
        <taxon>Philodinida</taxon>
        <taxon>Philodinidae</taxon>
        <taxon>Rotaria</taxon>
    </lineage>
</organism>
<dbReference type="Proteomes" id="UP000681720">
    <property type="component" value="Unassembled WGS sequence"/>
</dbReference>
<sequence length="99" mass="10924">SDQSANIRTPLATSRRVGIPHLPTGKTPLNSSTMKTRTQQKQVQTTKRINMDATPSRIVTPVKQRRLIDQIVNTTENTSTNSLAIENISMGLKSSMMVC</sequence>
<protein>
    <submittedName>
        <fullName evidence="2">Uncharacterized protein</fullName>
    </submittedName>
</protein>
<evidence type="ECO:0000313" key="2">
    <source>
        <dbReference type="EMBL" id="CAF4154533.1"/>
    </source>
</evidence>
<comment type="caution">
    <text evidence="2">The sequence shown here is derived from an EMBL/GenBank/DDBJ whole genome shotgun (WGS) entry which is preliminary data.</text>
</comment>
<gene>
    <name evidence="2" type="ORF">GIL414_LOCUS19669</name>
</gene>